<dbReference type="AlphaFoldDB" id="A0AB74FJ13"/>
<gene>
    <name evidence="1" type="ORF">SAMEA2152244_04549</name>
</gene>
<sequence length="60" mass="6557">MQTGPFSLLVRAEWEAEGESEWESDAGRRLDFLGRSHSACGAAAYTGAGAMVPPVRRRYV</sequence>
<evidence type="ECO:0000313" key="2">
    <source>
        <dbReference type="Proteomes" id="UP000184831"/>
    </source>
</evidence>
<dbReference type="EMBL" id="FSQE01000013">
    <property type="protein sequence ID" value="SIN44900.1"/>
    <property type="molecule type" value="Genomic_DNA"/>
</dbReference>
<accession>A0AB74FJ13</accession>
<comment type="caution">
    <text evidence="1">The sequence shown here is derived from an EMBL/GenBank/DDBJ whole genome shotgun (WGS) entry which is preliminary data.</text>
</comment>
<protein>
    <submittedName>
        <fullName evidence="1">Uncharacterized protein</fullName>
    </submittedName>
</protein>
<reference evidence="1 2" key="1">
    <citation type="submission" date="2016-11" db="EMBL/GenBank/DDBJ databases">
        <authorList>
            <consortium name="Pathogen Informatics"/>
        </authorList>
    </citation>
    <scope>NUCLEOTIDE SEQUENCE [LARGE SCALE GENOMIC DNA]</scope>
    <source>
        <strain evidence="1 2">696</strain>
    </source>
</reference>
<evidence type="ECO:0000313" key="1">
    <source>
        <dbReference type="EMBL" id="SIN44900.1"/>
    </source>
</evidence>
<organism evidence="1 2">
    <name type="scientific">Mycobacteroides abscessus subsp. abscessus</name>
    <dbReference type="NCBI Taxonomy" id="1185650"/>
    <lineage>
        <taxon>Bacteria</taxon>
        <taxon>Bacillati</taxon>
        <taxon>Actinomycetota</taxon>
        <taxon>Actinomycetes</taxon>
        <taxon>Mycobacteriales</taxon>
        <taxon>Mycobacteriaceae</taxon>
        <taxon>Mycobacteroides</taxon>
        <taxon>Mycobacteroides abscessus</taxon>
    </lineage>
</organism>
<dbReference type="Proteomes" id="UP000184831">
    <property type="component" value="Unassembled WGS sequence"/>
</dbReference>
<proteinExistence type="predicted"/>
<name>A0AB74FJ13_9MYCO</name>